<sequence>MFIYQKVDPYEISGFQSELISNEYNLVKKLKIEAKDKDKILEELNEEGINKETVFPE</sequence>
<keyword evidence="2" id="KW-1185">Reference proteome</keyword>
<dbReference type="EMBL" id="CP097116">
    <property type="protein sequence ID" value="USS85126.1"/>
    <property type="molecule type" value="Genomic_DNA"/>
</dbReference>
<gene>
    <name evidence="1" type="ORF">M3M35_00170</name>
</gene>
<reference evidence="1" key="1">
    <citation type="submission" date="2022-05" db="EMBL/GenBank/DDBJ databases">
        <authorList>
            <person name="Oliphant S.A."/>
            <person name="Watson-Haigh N.S."/>
            <person name="Sumby K.M."/>
            <person name="Gardner J.M."/>
            <person name="Jiranek V."/>
        </authorList>
    </citation>
    <scope>NUCLEOTIDE SEQUENCE</scope>
    <source>
        <strain evidence="1">KI16_H9</strain>
    </source>
</reference>
<accession>A0ABY5BPM0</accession>
<evidence type="ECO:0000313" key="2">
    <source>
        <dbReference type="Proteomes" id="UP001056707"/>
    </source>
</evidence>
<name>A0ABY5BPM0_9LACO</name>
<dbReference type="Proteomes" id="UP001056707">
    <property type="component" value="Chromosome"/>
</dbReference>
<proteinExistence type="predicted"/>
<organism evidence="1 2">
    <name type="scientific">Fructilactobacillus myrtifloralis</name>
    <dbReference type="NCBI Taxonomy" id="2940301"/>
    <lineage>
        <taxon>Bacteria</taxon>
        <taxon>Bacillati</taxon>
        <taxon>Bacillota</taxon>
        <taxon>Bacilli</taxon>
        <taxon>Lactobacillales</taxon>
        <taxon>Lactobacillaceae</taxon>
        <taxon>Fructilactobacillus</taxon>
    </lineage>
</organism>
<evidence type="ECO:0000313" key="1">
    <source>
        <dbReference type="EMBL" id="USS85126.1"/>
    </source>
</evidence>
<dbReference type="RefSeq" id="WP_252750021.1">
    <property type="nucleotide sequence ID" value="NZ_CP097116.1"/>
</dbReference>
<protein>
    <submittedName>
        <fullName evidence="1">Uncharacterized protein</fullName>
    </submittedName>
</protein>